<dbReference type="AlphaFoldDB" id="A0A4Y2RHW5"/>
<gene>
    <name evidence="2" type="ORF">AVEN_120369_1</name>
</gene>
<reference evidence="2 3" key="1">
    <citation type="journal article" date="2019" name="Sci. Rep.">
        <title>Orb-weaving spider Araneus ventricosus genome elucidates the spidroin gene catalogue.</title>
        <authorList>
            <person name="Kono N."/>
            <person name="Nakamura H."/>
            <person name="Ohtoshi R."/>
            <person name="Moran D.A.P."/>
            <person name="Shinohara A."/>
            <person name="Yoshida Y."/>
            <person name="Fujiwara M."/>
            <person name="Mori M."/>
            <person name="Tomita M."/>
            <person name="Arakawa K."/>
        </authorList>
    </citation>
    <scope>NUCLEOTIDE SEQUENCE [LARGE SCALE GENOMIC DNA]</scope>
</reference>
<evidence type="ECO:0000313" key="3">
    <source>
        <dbReference type="Proteomes" id="UP000499080"/>
    </source>
</evidence>
<proteinExistence type="predicted"/>
<feature type="compositionally biased region" description="Basic and acidic residues" evidence="1">
    <location>
        <begin position="8"/>
        <end position="17"/>
    </location>
</feature>
<dbReference type="EMBL" id="BGPR01017195">
    <property type="protein sequence ID" value="GBN75392.1"/>
    <property type="molecule type" value="Genomic_DNA"/>
</dbReference>
<name>A0A4Y2RHW5_ARAVE</name>
<comment type="caution">
    <text evidence="2">The sequence shown here is derived from an EMBL/GenBank/DDBJ whole genome shotgun (WGS) entry which is preliminary data.</text>
</comment>
<accession>A0A4Y2RHW5</accession>
<evidence type="ECO:0000256" key="1">
    <source>
        <dbReference type="SAM" id="MobiDB-lite"/>
    </source>
</evidence>
<protein>
    <submittedName>
        <fullName evidence="2">Uncharacterized protein</fullName>
    </submittedName>
</protein>
<keyword evidence="3" id="KW-1185">Reference proteome</keyword>
<feature type="compositionally biased region" description="Basic and acidic residues" evidence="1">
    <location>
        <begin position="24"/>
        <end position="39"/>
    </location>
</feature>
<feature type="region of interest" description="Disordered" evidence="1">
    <location>
        <begin position="1"/>
        <end position="39"/>
    </location>
</feature>
<evidence type="ECO:0000313" key="2">
    <source>
        <dbReference type="EMBL" id="GBN75392.1"/>
    </source>
</evidence>
<organism evidence="2 3">
    <name type="scientific">Araneus ventricosus</name>
    <name type="common">Orbweaver spider</name>
    <name type="synonym">Epeira ventricosa</name>
    <dbReference type="NCBI Taxonomy" id="182803"/>
    <lineage>
        <taxon>Eukaryota</taxon>
        <taxon>Metazoa</taxon>
        <taxon>Ecdysozoa</taxon>
        <taxon>Arthropoda</taxon>
        <taxon>Chelicerata</taxon>
        <taxon>Arachnida</taxon>
        <taxon>Araneae</taxon>
        <taxon>Araneomorphae</taxon>
        <taxon>Entelegynae</taxon>
        <taxon>Araneoidea</taxon>
        <taxon>Araneidae</taxon>
        <taxon>Araneus</taxon>
    </lineage>
</organism>
<dbReference type="Proteomes" id="UP000499080">
    <property type="component" value="Unassembled WGS sequence"/>
</dbReference>
<sequence length="74" mass="8771">MKIPLILEQHRTLEGDPSKYGTPKRSERSEPEQGRTGDHTIVKKLNDVIFKFRGHQRQAKRHSHLIGYRSPYRY</sequence>